<dbReference type="EMBL" id="LT629787">
    <property type="protein sequence ID" value="SDU33497.1"/>
    <property type="molecule type" value="Genomic_DNA"/>
</dbReference>
<evidence type="ECO:0000256" key="4">
    <source>
        <dbReference type="ARBA" id="ARBA00022989"/>
    </source>
</evidence>
<protein>
    <submittedName>
        <fullName evidence="7">ATP synthase protein I</fullName>
    </submittedName>
</protein>
<accession>A0A1H2HNT1</accession>
<keyword evidence="5 6" id="KW-0472">Membrane</keyword>
<evidence type="ECO:0000256" key="1">
    <source>
        <dbReference type="ARBA" id="ARBA00004651"/>
    </source>
</evidence>
<dbReference type="Pfam" id="PF03899">
    <property type="entry name" value="ATP-synt_I"/>
    <property type="match status" value="1"/>
</dbReference>
<dbReference type="AlphaFoldDB" id="A0A1H2HNT1"/>
<dbReference type="STRING" id="1434072.SAMN05216210_3189"/>
<dbReference type="OrthoDB" id="5702716at2"/>
<feature type="transmembrane region" description="Helical" evidence="6">
    <location>
        <begin position="20"/>
        <end position="38"/>
    </location>
</feature>
<organism evidence="7 8">
    <name type="scientific">Halopseudomonas salegens</name>
    <dbReference type="NCBI Taxonomy" id="1434072"/>
    <lineage>
        <taxon>Bacteria</taxon>
        <taxon>Pseudomonadati</taxon>
        <taxon>Pseudomonadota</taxon>
        <taxon>Gammaproteobacteria</taxon>
        <taxon>Pseudomonadales</taxon>
        <taxon>Pseudomonadaceae</taxon>
        <taxon>Halopseudomonas</taxon>
    </lineage>
</organism>
<feature type="transmembrane region" description="Helical" evidence="6">
    <location>
        <begin position="44"/>
        <end position="65"/>
    </location>
</feature>
<keyword evidence="2" id="KW-1003">Cell membrane</keyword>
<keyword evidence="8" id="KW-1185">Reference proteome</keyword>
<keyword evidence="3 6" id="KW-0812">Transmembrane</keyword>
<evidence type="ECO:0000256" key="6">
    <source>
        <dbReference type="SAM" id="Phobius"/>
    </source>
</evidence>
<dbReference type="GO" id="GO:0005886">
    <property type="term" value="C:plasma membrane"/>
    <property type="evidence" value="ECO:0007669"/>
    <property type="project" value="UniProtKB-SubCell"/>
</dbReference>
<evidence type="ECO:0000256" key="3">
    <source>
        <dbReference type="ARBA" id="ARBA00022692"/>
    </source>
</evidence>
<evidence type="ECO:0000256" key="2">
    <source>
        <dbReference type="ARBA" id="ARBA00022475"/>
    </source>
</evidence>
<sequence>MDARTPNRTPFHRWPGFPVLKWQALLTIGIALALWLFQGPVAGYSGLLGGLIALVPNAYFVFRVFRYSGARSTRAIVSEMFSGEAGKLILTAALFVLVLMSIDPLGVELLFAVYLVILAVGASALLIVSRFPKY</sequence>
<keyword evidence="4 6" id="KW-1133">Transmembrane helix</keyword>
<reference evidence="8" key="1">
    <citation type="submission" date="2016-10" db="EMBL/GenBank/DDBJ databases">
        <authorList>
            <person name="Varghese N."/>
            <person name="Submissions S."/>
        </authorList>
    </citation>
    <scope>NUCLEOTIDE SEQUENCE [LARGE SCALE GENOMIC DNA]</scope>
    <source>
        <strain evidence="8">CECT 8338</strain>
    </source>
</reference>
<dbReference type="RefSeq" id="WP_092388851.1">
    <property type="nucleotide sequence ID" value="NZ_LT629787.1"/>
</dbReference>
<feature type="transmembrane region" description="Helical" evidence="6">
    <location>
        <begin position="85"/>
        <end position="103"/>
    </location>
</feature>
<dbReference type="InterPro" id="IPR005598">
    <property type="entry name" value="ATP_synth_I"/>
</dbReference>
<evidence type="ECO:0000256" key="5">
    <source>
        <dbReference type="ARBA" id="ARBA00023136"/>
    </source>
</evidence>
<evidence type="ECO:0000313" key="7">
    <source>
        <dbReference type="EMBL" id="SDU33497.1"/>
    </source>
</evidence>
<name>A0A1H2HNT1_9GAMM</name>
<feature type="transmembrane region" description="Helical" evidence="6">
    <location>
        <begin position="109"/>
        <end position="128"/>
    </location>
</feature>
<gene>
    <name evidence="7" type="ORF">SAMN05216210_3189</name>
</gene>
<evidence type="ECO:0000313" key="8">
    <source>
        <dbReference type="Proteomes" id="UP000243924"/>
    </source>
</evidence>
<comment type="subcellular location">
    <subcellularLocation>
        <location evidence="1">Cell membrane</location>
        <topology evidence="1">Multi-pass membrane protein</topology>
    </subcellularLocation>
</comment>
<dbReference type="Proteomes" id="UP000243924">
    <property type="component" value="Chromosome I"/>
</dbReference>
<proteinExistence type="predicted"/>